<comment type="caution">
    <text evidence="1">The sequence shown here is derived from an EMBL/GenBank/DDBJ whole genome shotgun (WGS) entry which is preliminary data.</text>
</comment>
<dbReference type="EMBL" id="CM056794">
    <property type="protein sequence ID" value="KAJ8716957.1"/>
    <property type="molecule type" value="Genomic_DNA"/>
</dbReference>
<evidence type="ECO:0000313" key="2">
    <source>
        <dbReference type="Proteomes" id="UP001231649"/>
    </source>
</evidence>
<name>A0ACC2QGC4_9NEOP</name>
<gene>
    <name evidence="1" type="ORF">PYW08_005356</name>
</gene>
<sequence>MTHKESLRQLIVKIATEKKYENPEIIIKETSSGGANYTSKLYTVIIREENKDDLHLYAKIAAFGEEFRKEMPVNIYGVEQFVYANLLKKYASLEEEHNVPEEHRLFFSKCYGVDASQNQEILVLENLVEQGYGPYDRFNSYDWDYASAAVADLAKMHALSFAFHKQYPEEFEETMAVFVIDWKKMEESENIDIMVEKMKSIALKNVDPEFRGKLEKVVDNMKHPFTMYGAIRGTAIVHADFRGSNLLHRVREDGKVDIKILDLQTMQKGSPVADLVYFIITGSDEKFRAQYYDKLVDHYYTELSAAMKRLNLDPEETYSREDFDYELKEKLPYGLTLAVFILPVVTVATENAPDVSEMTEVEDFVVEKTSDLYTERLNGIVRDYVKWGIL</sequence>
<accession>A0ACC2QGC4</accession>
<reference evidence="1" key="1">
    <citation type="submission" date="2023-03" db="EMBL/GenBank/DDBJ databases">
        <title>Chromosome-level genomes of two armyworms, Mythimna separata and Mythimna loreyi, provide insights into the biosynthesis and reception of sex pheromones.</title>
        <authorList>
            <person name="Zhao H."/>
        </authorList>
    </citation>
    <scope>NUCLEOTIDE SEQUENCE</scope>
    <source>
        <strain evidence="1">BeijingLab</strain>
    </source>
</reference>
<protein>
    <submittedName>
        <fullName evidence="1">Uncharacterized protein</fullName>
    </submittedName>
</protein>
<organism evidence="1 2">
    <name type="scientific">Mythimna loreyi</name>
    <dbReference type="NCBI Taxonomy" id="667449"/>
    <lineage>
        <taxon>Eukaryota</taxon>
        <taxon>Metazoa</taxon>
        <taxon>Ecdysozoa</taxon>
        <taxon>Arthropoda</taxon>
        <taxon>Hexapoda</taxon>
        <taxon>Insecta</taxon>
        <taxon>Pterygota</taxon>
        <taxon>Neoptera</taxon>
        <taxon>Endopterygota</taxon>
        <taxon>Lepidoptera</taxon>
        <taxon>Glossata</taxon>
        <taxon>Ditrysia</taxon>
        <taxon>Noctuoidea</taxon>
        <taxon>Noctuidae</taxon>
        <taxon>Noctuinae</taxon>
        <taxon>Hadenini</taxon>
        <taxon>Mythimna</taxon>
    </lineage>
</organism>
<evidence type="ECO:0000313" key="1">
    <source>
        <dbReference type="EMBL" id="KAJ8716957.1"/>
    </source>
</evidence>
<dbReference type="Proteomes" id="UP001231649">
    <property type="component" value="Chromosome 18"/>
</dbReference>
<keyword evidence="2" id="KW-1185">Reference proteome</keyword>
<proteinExistence type="predicted"/>